<accession>A0A6J6ZZB6</accession>
<proteinExistence type="predicted"/>
<dbReference type="InterPro" id="IPR001623">
    <property type="entry name" value="DnaJ_domain"/>
</dbReference>
<evidence type="ECO:0000256" key="2">
    <source>
        <dbReference type="SAM" id="Phobius"/>
    </source>
</evidence>
<name>A0A6J6ZZB6_9ZZZZ</name>
<dbReference type="SUPFAM" id="SSF46565">
    <property type="entry name" value="Chaperone J-domain"/>
    <property type="match status" value="1"/>
</dbReference>
<organism evidence="4">
    <name type="scientific">freshwater metagenome</name>
    <dbReference type="NCBI Taxonomy" id="449393"/>
    <lineage>
        <taxon>unclassified sequences</taxon>
        <taxon>metagenomes</taxon>
        <taxon>ecological metagenomes</taxon>
    </lineage>
</organism>
<feature type="transmembrane region" description="Helical" evidence="2">
    <location>
        <begin position="188"/>
        <end position="211"/>
    </location>
</feature>
<dbReference type="PRINTS" id="PR00625">
    <property type="entry name" value="JDOMAIN"/>
</dbReference>
<dbReference type="SMART" id="SM00271">
    <property type="entry name" value="DnaJ"/>
    <property type="match status" value="1"/>
</dbReference>
<feature type="transmembrane region" description="Helical" evidence="2">
    <location>
        <begin position="160"/>
        <end position="182"/>
    </location>
</feature>
<evidence type="ECO:0000313" key="5">
    <source>
        <dbReference type="EMBL" id="CAB4989316.1"/>
    </source>
</evidence>
<feature type="domain" description="J" evidence="3">
    <location>
        <begin position="26"/>
        <end position="96"/>
    </location>
</feature>
<dbReference type="InterPro" id="IPR052763">
    <property type="entry name" value="DnaJ_C4"/>
</dbReference>
<evidence type="ECO:0000313" key="4">
    <source>
        <dbReference type="EMBL" id="CAB4825963.1"/>
    </source>
</evidence>
<keyword evidence="2" id="KW-0812">Transmembrane</keyword>
<dbReference type="PANTHER" id="PTHR44825:SF1">
    <property type="entry name" value="DNAJ HOMOLOG SUBFAMILY C MEMBER 4"/>
    <property type="match status" value="1"/>
</dbReference>
<dbReference type="CDD" id="cd06257">
    <property type="entry name" value="DnaJ"/>
    <property type="match status" value="1"/>
</dbReference>
<dbReference type="EMBL" id="CAFBOS010000040">
    <property type="protein sequence ID" value="CAB4989316.1"/>
    <property type="molecule type" value="Genomic_DNA"/>
</dbReference>
<dbReference type="PANTHER" id="PTHR44825">
    <property type="match status" value="1"/>
</dbReference>
<feature type="region of interest" description="Disordered" evidence="1">
    <location>
        <begin position="1"/>
        <end position="34"/>
    </location>
</feature>
<evidence type="ECO:0000259" key="3">
    <source>
        <dbReference type="PROSITE" id="PS50076"/>
    </source>
</evidence>
<sequence length="220" mass="23439">MKVLEEGVGGRTYDSGVAQGDRAGSDPYRTLGVPPTASAAEIRRAFLAKARRYHPDHHLASTPGVQADNERAMREANAAWAVLGDVAARRRYDDARTETAAADTPRGAARDAAGRDAREARWAAEDAAKAQWRPFREDPDEVDERLCQDERSAHPAGRPLTFGSTVRLVLGLGAGFFVGGALSGVATLAGAGIVMFVVGGAMFLVMPLLALGKSVRNDRR</sequence>
<dbReference type="Gene3D" id="1.10.287.110">
    <property type="entry name" value="DnaJ domain"/>
    <property type="match status" value="1"/>
</dbReference>
<keyword evidence="2" id="KW-0472">Membrane</keyword>
<dbReference type="EMBL" id="CAFABA010000032">
    <property type="protein sequence ID" value="CAB4825963.1"/>
    <property type="molecule type" value="Genomic_DNA"/>
</dbReference>
<dbReference type="AlphaFoldDB" id="A0A6J6ZZB6"/>
<gene>
    <name evidence="4" type="ORF">UFOPK3139_01026</name>
    <name evidence="5" type="ORF">UFOPK3967_00895</name>
</gene>
<reference evidence="4" key="1">
    <citation type="submission" date="2020-05" db="EMBL/GenBank/DDBJ databases">
        <authorList>
            <person name="Chiriac C."/>
            <person name="Salcher M."/>
            <person name="Ghai R."/>
            <person name="Kavagutti S V."/>
        </authorList>
    </citation>
    <scope>NUCLEOTIDE SEQUENCE</scope>
</reference>
<protein>
    <submittedName>
        <fullName evidence="4">Unannotated protein</fullName>
    </submittedName>
</protein>
<dbReference type="PROSITE" id="PS50076">
    <property type="entry name" value="DNAJ_2"/>
    <property type="match status" value="1"/>
</dbReference>
<dbReference type="InterPro" id="IPR036869">
    <property type="entry name" value="J_dom_sf"/>
</dbReference>
<dbReference type="Pfam" id="PF00226">
    <property type="entry name" value="DnaJ"/>
    <property type="match status" value="1"/>
</dbReference>
<keyword evidence="2" id="KW-1133">Transmembrane helix</keyword>
<evidence type="ECO:0000256" key="1">
    <source>
        <dbReference type="SAM" id="MobiDB-lite"/>
    </source>
</evidence>